<protein>
    <recommendedName>
        <fullName evidence="1">DUF6933 domain-containing protein</fullName>
    </recommendedName>
</protein>
<feature type="domain" description="DUF6933" evidence="1">
    <location>
        <begin position="4"/>
        <end position="159"/>
    </location>
</feature>
<sequence length="172" mass="19330">MLNLRCTNKIIRRCRIDKEHLKENGPSETIFGDWYCTLFEIDGRNATIYMSEKSFLSFIMLEGGRITPEKLSMCLLGGLGQALEMEGFDDKVIDEILRQHEEGSFSSIKDLSISGVMNAIARDYQWIIEGVGGLEMCDIGAIIQHVNTMPRKKIDFASASEKTKELISSIAT</sequence>
<dbReference type="OrthoDB" id="6057431at2"/>
<evidence type="ECO:0000313" key="2">
    <source>
        <dbReference type="EMBL" id="CAA0113692.1"/>
    </source>
</evidence>
<keyword evidence="3" id="KW-1185">Reference proteome</keyword>
<reference evidence="2 3" key="1">
    <citation type="submission" date="2019-11" db="EMBL/GenBank/DDBJ databases">
        <authorList>
            <person name="Holert J."/>
        </authorList>
    </citation>
    <scope>NUCLEOTIDE SEQUENCE [LARGE SCALE GENOMIC DNA]</scope>
    <source>
        <strain evidence="2">SB11_3</strain>
    </source>
</reference>
<accession>A0A5S9Q804</accession>
<dbReference type="Proteomes" id="UP000441399">
    <property type="component" value="Unassembled WGS sequence"/>
</dbReference>
<dbReference type="EMBL" id="CACSIO010000019">
    <property type="protein sequence ID" value="CAA0113692.1"/>
    <property type="molecule type" value="Genomic_DNA"/>
</dbReference>
<gene>
    <name evidence="2" type="ORF">OPDIPICF_04757</name>
</gene>
<dbReference type="InterPro" id="IPR053864">
    <property type="entry name" value="DUF6933"/>
</dbReference>
<dbReference type="Pfam" id="PF22016">
    <property type="entry name" value="DUF6933"/>
    <property type="match status" value="1"/>
</dbReference>
<organism evidence="2 3">
    <name type="scientific">BD1-7 clade bacterium</name>
    <dbReference type="NCBI Taxonomy" id="2029982"/>
    <lineage>
        <taxon>Bacteria</taxon>
        <taxon>Pseudomonadati</taxon>
        <taxon>Pseudomonadota</taxon>
        <taxon>Gammaproteobacteria</taxon>
        <taxon>Cellvibrionales</taxon>
        <taxon>Spongiibacteraceae</taxon>
        <taxon>BD1-7 clade</taxon>
    </lineage>
</organism>
<evidence type="ECO:0000259" key="1">
    <source>
        <dbReference type="Pfam" id="PF22016"/>
    </source>
</evidence>
<proteinExistence type="predicted"/>
<dbReference type="AlphaFoldDB" id="A0A5S9Q804"/>
<name>A0A5S9Q804_9GAMM</name>
<evidence type="ECO:0000313" key="3">
    <source>
        <dbReference type="Proteomes" id="UP000441399"/>
    </source>
</evidence>